<evidence type="ECO:0000259" key="6">
    <source>
        <dbReference type="PROSITE" id="PS00498"/>
    </source>
</evidence>
<evidence type="ECO:0000256" key="3">
    <source>
        <dbReference type="SAM" id="MobiDB-lite"/>
    </source>
</evidence>
<gene>
    <name evidence="7" type="ORF">CDAUBV1_LOCUS5575</name>
</gene>
<evidence type="ECO:0000313" key="7">
    <source>
        <dbReference type="EMBL" id="CAL5132734.1"/>
    </source>
</evidence>
<feature type="domain" description="Tyrosinase copper-binding" evidence="6">
    <location>
        <begin position="491"/>
        <end position="502"/>
    </location>
</feature>
<feature type="domain" description="Tyrosinase copper-binding" evidence="5">
    <location>
        <begin position="260"/>
        <end position="277"/>
    </location>
</feature>
<dbReference type="GO" id="GO:0016491">
    <property type="term" value="F:oxidoreductase activity"/>
    <property type="evidence" value="ECO:0007669"/>
    <property type="project" value="InterPro"/>
</dbReference>
<sequence>MSRLTSVWQADSIVQLRQSMKAQQLFNRTDICILSENSSENFMFAYSISEVSEQDVERDKQSVDGQQRTLPGWMVISPPQKHYALCSTEPCGGPGRGLCRHLTPLAEDLDLFELGAPFLLDDRLNWPTRFVGAACTCQGNFGGYACHLCKAGWRGTNCTERRPLRVRRNVLSLTKEEQRRFRDRIALSKKTPMTEWLVLNITDMTNGDPVDTGKLKLIRPPSVYDFYVFVHLYASRSTLVMRGEEDSTCDPADHMLDFAHKGPAFLTWHRAYLMEWEDSMARLGGGGTEGDDFTFPYWDWTGDAGCPVCTNDLVGAPDANRPGRLDNGSAFADWITFCPRRPGSNDCHTCDPGSYGSEDAQSDETGSPLWRRMTDPQAGSGFSRLPDQTDMDVTLDCVNYDVWPYRMKAGRKSFRDLLEGFTDPKAVDQGEESYKTNDTYDGKRNSSASGAKLKDIMNIPVYMHNLVNLPGRLVHSYFNGSWFDVSTSPNDPIFLLHHAFVDKVFELWFRKNRPEPGQYPKRNCPPGHNAYSAVVPFFPPVENIDFFVDSRRLGYDYDDYKAGTTVILPAADMSSNLASALGDMSLNMSPPVISSIVLGIVLFICLIAVIILAVVLVRHRRAHYTAIDSSDQTERPYLAAMNTWRKVRFGQHSHRKSSDEQSRSLLPRD</sequence>
<dbReference type="PROSITE" id="PS00498">
    <property type="entry name" value="TYROSINASE_2"/>
    <property type="match status" value="1"/>
</dbReference>
<dbReference type="Proteomes" id="UP001497525">
    <property type="component" value="Unassembled WGS sequence"/>
</dbReference>
<dbReference type="SUPFAM" id="SSF48056">
    <property type="entry name" value="Di-copper centre-containing domain"/>
    <property type="match status" value="1"/>
</dbReference>
<feature type="region of interest" description="Disordered" evidence="3">
    <location>
        <begin position="649"/>
        <end position="669"/>
    </location>
</feature>
<reference evidence="7" key="1">
    <citation type="submission" date="2024-06" db="EMBL/GenBank/DDBJ databases">
        <authorList>
            <person name="Liu X."/>
            <person name="Lenzi L."/>
            <person name="Haldenby T S."/>
            <person name="Uol C."/>
        </authorList>
    </citation>
    <scope>NUCLEOTIDE SEQUENCE</scope>
</reference>
<organism evidence="7 8">
    <name type="scientific">Calicophoron daubneyi</name>
    <name type="common">Rumen fluke</name>
    <name type="synonym">Paramphistomum daubneyi</name>
    <dbReference type="NCBI Taxonomy" id="300641"/>
    <lineage>
        <taxon>Eukaryota</taxon>
        <taxon>Metazoa</taxon>
        <taxon>Spiralia</taxon>
        <taxon>Lophotrochozoa</taxon>
        <taxon>Platyhelminthes</taxon>
        <taxon>Trematoda</taxon>
        <taxon>Digenea</taxon>
        <taxon>Plagiorchiida</taxon>
        <taxon>Pronocephalata</taxon>
        <taxon>Paramphistomoidea</taxon>
        <taxon>Paramphistomidae</taxon>
        <taxon>Calicophoron</taxon>
    </lineage>
</organism>
<dbReference type="AlphaFoldDB" id="A0AAV2T9N0"/>
<dbReference type="PROSITE" id="PS00497">
    <property type="entry name" value="TYROSINASE_1"/>
    <property type="match status" value="1"/>
</dbReference>
<keyword evidence="1" id="KW-0479">Metal-binding</keyword>
<feature type="compositionally biased region" description="Basic and acidic residues" evidence="3">
    <location>
        <begin position="656"/>
        <end position="669"/>
    </location>
</feature>
<dbReference type="EMBL" id="CAXLJL010000134">
    <property type="protein sequence ID" value="CAL5132734.1"/>
    <property type="molecule type" value="Genomic_DNA"/>
</dbReference>
<name>A0AAV2T9N0_CALDB</name>
<comment type="caution">
    <text evidence="7">The sequence shown here is derived from an EMBL/GenBank/DDBJ whole genome shotgun (WGS) entry which is preliminary data.</text>
</comment>
<dbReference type="PANTHER" id="PTHR11474:SF126">
    <property type="entry name" value="TYROSINASE-LIKE PROTEIN TYR-1-RELATED"/>
    <property type="match status" value="1"/>
</dbReference>
<evidence type="ECO:0000256" key="2">
    <source>
        <dbReference type="ARBA" id="ARBA00023008"/>
    </source>
</evidence>
<dbReference type="PANTHER" id="PTHR11474">
    <property type="entry name" value="TYROSINASE FAMILY MEMBER"/>
    <property type="match status" value="1"/>
</dbReference>
<dbReference type="GO" id="GO:0046872">
    <property type="term" value="F:metal ion binding"/>
    <property type="evidence" value="ECO:0007669"/>
    <property type="project" value="UniProtKB-KW"/>
</dbReference>
<protein>
    <recommendedName>
        <fullName evidence="5 6">Tyrosinase copper-binding domain-containing protein</fullName>
    </recommendedName>
</protein>
<dbReference type="InterPro" id="IPR050316">
    <property type="entry name" value="Tyrosinase/Hemocyanin"/>
</dbReference>
<dbReference type="Gene3D" id="1.10.1280.10">
    <property type="entry name" value="Di-copper center containing domain from catechol oxidase"/>
    <property type="match status" value="1"/>
</dbReference>
<accession>A0AAV2T9N0</accession>
<dbReference type="Pfam" id="PF00264">
    <property type="entry name" value="Tyrosinase"/>
    <property type="match status" value="1"/>
</dbReference>
<evidence type="ECO:0000256" key="4">
    <source>
        <dbReference type="SAM" id="Phobius"/>
    </source>
</evidence>
<evidence type="ECO:0000313" key="8">
    <source>
        <dbReference type="Proteomes" id="UP001497525"/>
    </source>
</evidence>
<keyword evidence="4" id="KW-0472">Membrane</keyword>
<evidence type="ECO:0000259" key="5">
    <source>
        <dbReference type="PROSITE" id="PS00497"/>
    </source>
</evidence>
<proteinExistence type="predicted"/>
<evidence type="ECO:0000256" key="1">
    <source>
        <dbReference type="ARBA" id="ARBA00022723"/>
    </source>
</evidence>
<dbReference type="PRINTS" id="PR00092">
    <property type="entry name" value="TYROSINASE"/>
</dbReference>
<keyword evidence="4" id="KW-0812">Transmembrane</keyword>
<dbReference type="InterPro" id="IPR002227">
    <property type="entry name" value="Tyrosinase_Cu-bd"/>
</dbReference>
<dbReference type="InterPro" id="IPR008922">
    <property type="entry name" value="Di-copper_centre_dom_sf"/>
</dbReference>
<feature type="transmembrane region" description="Helical" evidence="4">
    <location>
        <begin position="592"/>
        <end position="617"/>
    </location>
</feature>
<keyword evidence="4" id="KW-1133">Transmembrane helix</keyword>
<keyword evidence="2" id="KW-0186">Copper</keyword>